<dbReference type="STRING" id="595434.RISK_005932"/>
<name>A0A0J1B6K2_RHOIS</name>
<sequence>MLQTAKLQTAKRLPFACPMERGRDEFIKGREECLKRHPGLAAARSPVQ</sequence>
<gene>
    <name evidence="1" type="ORF">RISK_005932</name>
</gene>
<evidence type="ECO:0000313" key="2">
    <source>
        <dbReference type="Proteomes" id="UP000036367"/>
    </source>
</evidence>
<reference evidence="1" key="1">
    <citation type="submission" date="2015-05" db="EMBL/GenBank/DDBJ databases">
        <title>Permanent draft genome of Rhodopirellula islandicus K833.</title>
        <authorList>
            <person name="Kizina J."/>
            <person name="Richter M."/>
            <person name="Glockner F.O."/>
            <person name="Harder J."/>
        </authorList>
    </citation>
    <scope>NUCLEOTIDE SEQUENCE [LARGE SCALE GENOMIC DNA]</scope>
    <source>
        <strain evidence="1">K833</strain>
    </source>
</reference>
<proteinExistence type="predicted"/>
<comment type="caution">
    <text evidence="1">The sequence shown here is derived from an EMBL/GenBank/DDBJ whole genome shotgun (WGS) entry which is preliminary data.</text>
</comment>
<organism evidence="1 2">
    <name type="scientific">Rhodopirellula islandica</name>
    <dbReference type="NCBI Taxonomy" id="595434"/>
    <lineage>
        <taxon>Bacteria</taxon>
        <taxon>Pseudomonadati</taxon>
        <taxon>Planctomycetota</taxon>
        <taxon>Planctomycetia</taxon>
        <taxon>Pirellulales</taxon>
        <taxon>Pirellulaceae</taxon>
        <taxon>Rhodopirellula</taxon>
    </lineage>
</organism>
<dbReference type="EMBL" id="LECT01000046">
    <property type="protein sequence ID" value="KLU02106.1"/>
    <property type="molecule type" value="Genomic_DNA"/>
</dbReference>
<protein>
    <submittedName>
        <fullName evidence="1">Uncharacterized protein</fullName>
    </submittedName>
</protein>
<dbReference type="Proteomes" id="UP000036367">
    <property type="component" value="Unassembled WGS sequence"/>
</dbReference>
<dbReference type="AlphaFoldDB" id="A0A0J1B6K2"/>
<dbReference type="PATRIC" id="fig|595434.4.peg.5635"/>
<evidence type="ECO:0000313" key="1">
    <source>
        <dbReference type="EMBL" id="KLU02106.1"/>
    </source>
</evidence>
<keyword evidence="2" id="KW-1185">Reference proteome</keyword>
<accession>A0A0J1B6K2</accession>